<dbReference type="InterPro" id="IPR004799">
    <property type="entry name" value="Periplasmic_diS_OxRdtase_DsbE"/>
</dbReference>
<evidence type="ECO:0000256" key="1">
    <source>
        <dbReference type="ARBA" id="ARBA00004196"/>
    </source>
</evidence>
<dbReference type="GO" id="GO:0030288">
    <property type="term" value="C:outer membrane-bounded periplasmic space"/>
    <property type="evidence" value="ECO:0007669"/>
    <property type="project" value="InterPro"/>
</dbReference>
<dbReference type="CDD" id="cd03010">
    <property type="entry name" value="TlpA_like_DsbE"/>
    <property type="match status" value="1"/>
</dbReference>
<feature type="domain" description="Thioredoxin" evidence="5">
    <location>
        <begin position="34"/>
        <end position="173"/>
    </location>
</feature>
<dbReference type="InterPro" id="IPR050553">
    <property type="entry name" value="Thioredoxin_ResA/DsbE_sf"/>
</dbReference>
<evidence type="ECO:0000259" key="5">
    <source>
        <dbReference type="PROSITE" id="PS51352"/>
    </source>
</evidence>
<dbReference type="AlphaFoldDB" id="A0A382H122"/>
<dbReference type="PANTHER" id="PTHR42852">
    <property type="entry name" value="THIOL:DISULFIDE INTERCHANGE PROTEIN DSBE"/>
    <property type="match status" value="1"/>
</dbReference>
<keyword evidence="2" id="KW-0201">Cytochrome c-type biogenesis</keyword>
<dbReference type="EMBL" id="UINC01058558">
    <property type="protein sequence ID" value="SVB80960.1"/>
    <property type="molecule type" value="Genomic_DNA"/>
</dbReference>
<comment type="subcellular location">
    <subcellularLocation>
        <location evidence="1">Cell envelope</location>
    </subcellularLocation>
</comment>
<dbReference type="InterPro" id="IPR017937">
    <property type="entry name" value="Thioredoxin_CS"/>
</dbReference>
<dbReference type="PROSITE" id="PS51352">
    <property type="entry name" value="THIOREDOXIN_2"/>
    <property type="match status" value="1"/>
</dbReference>
<dbReference type="PANTHER" id="PTHR42852:SF6">
    <property type="entry name" value="THIOL:DISULFIDE INTERCHANGE PROTEIN DSBE"/>
    <property type="match status" value="1"/>
</dbReference>
<proteinExistence type="predicted"/>
<dbReference type="NCBIfam" id="TIGR00385">
    <property type="entry name" value="dsbE"/>
    <property type="match status" value="1"/>
</dbReference>
<dbReference type="PROSITE" id="PS00194">
    <property type="entry name" value="THIOREDOXIN_1"/>
    <property type="match status" value="1"/>
</dbReference>
<accession>A0A382H122</accession>
<protein>
    <recommendedName>
        <fullName evidence="5">Thioredoxin domain-containing protein</fullName>
    </recommendedName>
</protein>
<dbReference type="SUPFAM" id="SSF52833">
    <property type="entry name" value="Thioredoxin-like"/>
    <property type="match status" value="1"/>
</dbReference>
<dbReference type="GO" id="GO:0016209">
    <property type="term" value="F:antioxidant activity"/>
    <property type="evidence" value="ECO:0007669"/>
    <property type="project" value="InterPro"/>
</dbReference>
<dbReference type="InterPro" id="IPR000866">
    <property type="entry name" value="AhpC/TSA"/>
</dbReference>
<evidence type="ECO:0000256" key="2">
    <source>
        <dbReference type="ARBA" id="ARBA00022748"/>
    </source>
</evidence>
<evidence type="ECO:0000256" key="3">
    <source>
        <dbReference type="ARBA" id="ARBA00023157"/>
    </source>
</evidence>
<reference evidence="6" key="1">
    <citation type="submission" date="2018-05" db="EMBL/GenBank/DDBJ databases">
        <authorList>
            <person name="Lanie J.A."/>
            <person name="Ng W.-L."/>
            <person name="Kazmierczak K.M."/>
            <person name="Andrzejewski T.M."/>
            <person name="Davidsen T.M."/>
            <person name="Wayne K.J."/>
            <person name="Tettelin H."/>
            <person name="Glass J.I."/>
            <person name="Rusch D."/>
            <person name="Podicherti R."/>
            <person name="Tsui H.-C.T."/>
            <person name="Winkler M.E."/>
        </authorList>
    </citation>
    <scope>NUCLEOTIDE SEQUENCE</scope>
</reference>
<dbReference type="Pfam" id="PF00578">
    <property type="entry name" value="AhpC-TSA"/>
    <property type="match status" value="1"/>
</dbReference>
<evidence type="ECO:0000256" key="4">
    <source>
        <dbReference type="ARBA" id="ARBA00023284"/>
    </source>
</evidence>
<dbReference type="InterPro" id="IPR013766">
    <property type="entry name" value="Thioredoxin_domain"/>
</dbReference>
<name>A0A382H122_9ZZZZ</name>
<dbReference type="GO" id="GO:0015036">
    <property type="term" value="F:disulfide oxidoreductase activity"/>
    <property type="evidence" value="ECO:0007669"/>
    <property type="project" value="InterPro"/>
</dbReference>
<keyword evidence="4" id="KW-0676">Redox-active center</keyword>
<sequence>MKRLGYFLPLGILAVLAAYLVMGLGRNPQDLPSALINTPVPTFQLPPIKGQEKGFSNLDLLGQVTLVNVFGSWCEACRLEHDLLMSISKKKLVPIFGIDWQEPNPMAGPAWLKRHGNPYTLVGNDPKSRGAIAFGVTKAPESFLIDKTGVIRFKRTGRITEALWNETVWPIVQELKMQ</sequence>
<dbReference type="Gene3D" id="3.40.30.10">
    <property type="entry name" value="Glutaredoxin"/>
    <property type="match status" value="1"/>
</dbReference>
<organism evidence="6">
    <name type="scientific">marine metagenome</name>
    <dbReference type="NCBI Taxonomy" id="408172"/>
    <lineage>
        <taxon>unclassified sequences</taxon>
        <taxon>metagenomes</taxon>
        <taxon>ecological metagenomes</taxon>
    </lineage>
</organism>
<keyword evidence="3" id="KW-1015">Disulfide bond</keyword>
<gene>
    <name evidence="6" type="ORF">METZ01_LOCUS233814</name>
</gene>
<dbReference type="GO" id="GO:0017004">
    <property type="term" value="P:cytochrome complex assembly"/>
    <property type="evidence" value="ECO:0007669"/>
    <property type="project" value="UniProtKB-KW"/>
</dbReference>
<evidence type="ECO:0000313" key="6">
    <source>
        <dbReference type="EMBL" id="SVB80960.1"/>
    </source>
</evidence>
<dbReference type="InterPro" id="IPR036249">
    <property type="entry name" value="Thioredoxin-like_sf"/>
</dbReference>